<keyword evidence="4" id="KW-1185">Reference proteome</keyword>
<dbReference type="RefSeq" id="WP_145732034.1">
    <property type="nucleotide sequence ID" value="NZ_VITR01000006.1"/>
</dbReference>
<dbReference type="PANTHER" id="PTHR12277">
    <property type="entry name" value="ALPHA/BETA HYDROLASE DOMAIN-CONTAINING PROTEIN"/>
    <property type="match status" value="1"/>
</dbReference>
<protein>
    <submittedName>
        <fullName evidence="3">Uncharacterized protein</fullName>
    </submittedName>
</protein>
<proteinExistence type="predicted"/>
<organism evidence="3 4">
    <name type="scientific">Nitrospirillum amazonense</name>
    <dbReference type="NCBI Taxonomy" id="28077"/>
    <lineage>
        <taxon>Bacteria</taxon>
        <taxon>Pseudomonadati</taxon>
        <taxon>Pseudomonadota</taxon>
        <taxon>Alphaproteobacteria</taxon>
        <taxon>Rhodospirillales</taxon>
        <taxon>Azospirillaceae</taxon>
        <taxon>Nitrospirillum</taxon>
    </lineage>
</organism>
<dbReference type="Gene3D" id="3.40.50.1820">
    <property type="entry name" value="alpha/beta hydrolase"/>
    <property type="match status" value="1"/>
</dbReference>
<dbReference type="Proteomes" id="UP000315751">
    <property type="component" value="Unassembled WGS sequence"/>
</dbReference>
<reference evidence="3 4" key="1">
    <citation type="submission" date="2019-06" db="EMBL/GenBank/DDBJ databases">
        <title>Genomic Encyclopedia of Type Strains, Phase IV (KMG-V): Genome sequencing to study the core and pangenomes of soil and plant-associated prokaryotes.</title>
        <authorList>
            <person name="Whitman W."/>
        </authorList>
    </citation>
    <scope>NUCLEOTIDE SEQUENCE [LARGE SCALE GENOMIC DNA]</scope>
    <source>
        <strain evidence="3 4">BR 11622</strain>
    </source>
</reference>
<dbReference type="EMBL" id="VITR01000006">
    <property type="protein sequence ID" value="TWB42420.1"/>
    <property type="molecule type" value="Genomic_DNA"/>
</dbReference>
<keyword evidence="2" id="KW-1133">Transmembrane helix</keyword>
<evidence type="ECO:0000313" key="4">
    <source>
        <dbReference type="Proteomes" id="UP000315751"/>
    </source>
</evidence>
<accession>A0A560HAA4</accession>
<dbReference type="InterPro" id="IPR029058">
    <property type="entry name" value="AB_hydrolase_fold"/>
</dbReference>
<evidence type="ECO:0000313" key="3">
    <source>
        <dbReference type="EMBL" id="TWB42420.1"/>
    </source>
</evidence>
<dbReference type="OrthoDB" id="9798884at2"/>
<dbReference type="AlphaFoldDB" id="A0A560HAA4"/>
<sequence>MAAGAVTNMVFMVVLIALVIGVVLLGSLLMTLSREGGAALFVHPRLPDPGAPPEGSGLRAVAYATADGATLTTWTAEPTGVRPLVLILAGPGQRRADLAGLASALVAHGYGVMLTCRRPASLITGEWGEAALLADARAALDHLTARGISGSRLVVLGVSAAAALALQMAWERRPAALVLAAPPTSGADLLVGRWHLSPLARMATNPLAVARRLTVAPPACPLLVLHGLADRSVPPAMGRVVFQVAPEPKQAAWIKDAGHADLWDKGGTDALLDFLAGRRGPAPTLEQEAPRRAPGLPALRP</sequence>
<evidence type="ECO:0000256" key="1">
    <source>
        <dbReference type="SAM" id="MobiDB-lite"/>
    </source>
</evidence>
<feature type="compositionally biased region" description="Low complexity" evidence="1">
    <location>
        <begin position="292"/>
        <end position="301"/>
    </location>
</feature>
<keyword evidence="2" id="KW-0812">Transmembrane</keyword>
<feature type="transmembrane region" description="Helical" evidence="2">
    <location>
        <begin position="6"/>
        <end position="30"/>
    </location>
</feature>
<name>A0A560HAA4_9PROT</name>
<evidence type="ECO:0000256" key="2">
    <source>
        <dbReference type="SAM" id="Phobius"/>
    </source>
</evidence>
<gene>
    <name evidence="3" type="ORF">FBZ90_10614</name>
</gene>
<comment type="caution">
    <text evidence="3">The sequence shown here is derived from an EMBL/GenBank/DDBJ whole genome shotgun (WGS) entry which is preliminary data.</text>
</comment>
<feature type="region of interest" description="Disordered" evidence="1">
    <location>
        <begin position="280"/>
        <end position="301"/>
    </location>
</feature>
<dbReference type="PANTHER" id="PTHR12277:SF79">
    <property type="entry name" value="XAA-PRO DIPEPTIDYL-PEPTIDASE-RELATED"/>
    <property type="match status" value="1"/>
</dbReference>
<dbReference type="SUPFAM" id="SSF53474">
    <property type="entry name" value="alpha/beta-Hydrolases"/>
    <property type="match status" value="1"/>
</dbReference>
<keyword evidence="2" id="KW-0472">Membrane</keyword>